<name>A0A947DHY8_9CYAN</name>
<accession>A0A947DHY8</accession>
<reference evidence="1" key="1">
    <citation type="submission" date="2020-11" db="EMBL/GenBank/DDBJ databases">
        <authorList>
            <person name="Konstantinou D."/>
            <person name="Gkelis S."/>
            <person name="Popin R."/>
            <person name="Fewer D."/>
            <person name="Sivonen K."/>
        </authorList>
    </citation>
    <scope>NUCLEOTIDE SEQUENCE</scope>
    <source>
        <strain evidence="1">TAU-MAC 1115</strain>
    </source>
</reference>
<gene>
    <name evidence="1" type="ORF">IXB50_18305</name>
</gene>
<sequence length="141" mass="16338">MWRAFMQHENNVLVAQDAVGQFRIMTVFLGFNYGNVEKPKFFQTNCFGTDSQGKPRYSGTWQRACLEHRGKIACAQGLTKFNADRAAGIDRSFKFIDCTFAPGEIRFLLESEEDAIKMIPTNRKHWERRGQVVVFLIRPRQ</sequence>
<proteinExistence type="predicted"/>
<dbReference type="AlphaFoldDB" id="A0A947DHY8"/>
<organism evidence="1 2">
    <name type="scientific">Leptothoe spongobia TAU-MAC 1115</name>
    <dbReference type="NCBI Taxonomy" id="1967444"/>
    <lineage>
        <taxon>Bacteria</taxon>
        <taxon>Bacillati</taxon>
        <taxon>Cyanobacteriota</taxon>
        <taxon>Cyanophyceae</taxon>
        <taxon>Nodosilineales</taxon>
        <taxon>Cymatolegaceae</taxon>
        <taxon>Leptothoe</taxon>
        <taxon>Leptothoe spongobia</taxon>
    </lineage>
</organism>
<keyword evidence="2" id="KW-1185">Reference proteome</keyword>
<reference evidence="1" key="2">
    <citation type="journal article" date="2021" name="Mar. Drugs">
        <title>Genome Reduction and Secondary Metabolism of the Marine Sponge-Associated Cyanobacterium Leptothoe.</title>
        <authorList>
            <person name="Konstantinou D."/>
            <person name="Popin R.V."/>
            <person name="Fewer D.P."/>
            <person name="Sivonen K."/>
            <person name="Gkelis S."/>
        </authorList>
    </citation>
    <scope>NUCLEOTIDE SEQUENCE</scope>
    <source>
        <strain evidence="1">TAU-MAC 1115</strain>
    </source>
</reference>
<evidence type="ECO:0000313" key="2">
    <source>
        <dbReference type="Proteomes" id="UP000717364"/>
    </source>
</evidence>
<dbReference type="EMBL" id="JADOES010000045">
    <property type="protein sequence ID" value="MBT9317378.1"/>
    <property type="molecule type" value="Genomic_DNA"/>
</dbReference>
<protein>
    <submittedName>
        <fullName evidence="1">Uncharacterized protein</fullName>
    </submittedName>
</protein>
<comment type="caution">
    <text evidence="1">The sequence shown here is derived from an EMBL/GenBank/DDBJ whole genome shotgun (WGS) entry which is preliminary data.</text>
</comment>
<dbReference type="Proteomes" id="UP000717364">
    <property type="component" value="Unassembled WGS sequence"/>
</dbReference>
<evidence type="ECO:0000313" key="1">
    <source>
        <dbReference type="EMBL" id="MBT9317378.1"/>
    </source>
</evidence>